<reference evidence="4" key="1">
    <citation type="submission" date="2022-10" db="EMBL/GenBank/DDBJ databases">
        <title>Novel sulphate-reducing endosymbionts in the free-living metamonad Anaeramoeba.</title>
        <authorList>
            <person name="Jerlstrom-Hultqvist J."/>
            <person name="Cepicka I."/>
            <person name="Gallot-Lavallee L."/>
            <person name="Salas-Leiva D."/>
            <person name="Curtis B.A."/>
            <person name="Zahonova K."/>
            <person name="Pipaliya S."/>
            <person name="Dacks J."/>
            <person name="Roger A.J."/>
        </authorList>
    </citation>
    <scope>NUCLEOTIDE SEQUENCE</scope>
    <source>
        <strain evidence="4">BMAN</strain>
    </source>
</reference>
<comment type="similarity">
    <text evidence="2">Belongs to the COMM domain-containing protein 1 family.</text>
</comment>
<dbReference type="PANTHER" id="PTHR21199:SF1">
    <property type="entry name" value="COMM DOMAIN-CONTAINING PROTEIN 1"/>
    <property type="match status" value="1"/>
</dbReference>
<evidence type="ECO:0000256" key="1">
    <source>
        <dbReference type="ARBA" id="ARBA00016551"/>
    </source>
</evidence>
<name>A0A9Q0RED2_ANAIG</name>
<accession>A0A9Q0RED2</accession>
<dbReference type="PANTHER" id="PTHR21199">
    <property type="entry name" value="COMM DOMAIN-CONTAINING PROTEIN 1"/>
    <property type="match status" value="1"/>
</dbReference>
<dbReference type="EMBL" id="JAPDFW010000064">
    <property type="protein sequence ID" value="KAJ5075614.1"/>
    <property type="molecule type" value="Genomic_DNA"/>
</dbReference>
<dbReference type="GO" id="GO:0032434">
    <property type="term" value="P:regulation of proteasomal ubiquitin-dependent protein catabolic process"/>
    <property type="evidence" value="ECO:0007669"/>
    <property type="project" value="TreeGrafter"/>
</dbReference>
<dbReference type="InterPro" id="IPR017920">
    <property type="entry name" value="COMM"/>
</dbReference>
<sequence>MNAIDIQLKPFMTLVANIVKKIFYNQEEALNEAILENLFSGSKLDKEAINSIVEELTRLLKKAGYHNWDSQDFMKELIAKKLPQNYRNIFQRFWNKEKDSIHEALAKKSIFNNTLKNITWRVDLKTRTRHVLNLNDPVAIVEFKIGNVDNVDDNNLNLNDKTVLFECDKNDLQFLVKEMKEIHNAIQNFSSQNN</sequence>
<dbReference type="GO" id="GO:2000009">
    <property type="term" value="P:negative regulation of protein localization to cell surface"/>
    <property type="evidence" value="ECO:0007669"/>
    <property type="project" value="TreeGrafter"/>
</dbReference>
<evidence type="ECO:0000256" key="2">
    <source>
        <dbReference type="ARBA" id="ARBA00093455"/>
    </source>
</evidence>
<evidence type="ECO:0000259" key="3">
    <source>
        <dbReference type="PROSITE" id="PS51269"/>
    </source>
</evidence>
<dbReference type="InterPro" id="IPR033776">
    <property type="entry name" value="COMMD1_N"/>
</dbReference>
<dbReference type="PROSITE" id="PS51269">
    <property type="entry name" value="COMM"/>
    <property type="match status" value="1"/>
</dbReference>
<dbReference type="GO" id="GO:0005768">
    <property type="term" value="C:endosome"/>
    <property type="evidence" value="ECO:0007669"/>
    <property type="project" value="TreeGrafter"/>
</dbReference>
<dbReference type="Proteomes" id="UP001149090">
    <property type="component" value="Unassembled WGS sequence"/>
</dbReference>
<dbReference type="AlphaFoldDB" id="A0A9Q0RED2"/>
<evidence type="ECO:0000313" key="4">
    <source>
        <dbReference type="EMBL" id="KAJ5075614.1"/>
    </source>
</evidence>
<proteinExistence type="inferred from homology"/>
<dbReference type="OrthoDB" id="10251426at2759"/>
<dbReference type="Pfam" id="PF17221">
    <property type="entry name" value="COMMD1_N"/>
    <property type="match status" value="1"/>
</dbReference>
<dbReference type="Pfam" id="PF07258">
    <property type="entry name" value="COMM_domain"/>
    <property type="match status" value="1"/>
</dbReference>
<gene>
    <name evidence="4" type="ORF">M0811_07184</name>
</gene>
<dbReference type="GO" id="GO:0031398">
    <property type="term" value="P:positive regulation of protein ubiquitination"/>
    <property type="evidence" value="ECO:0007669"/>
    <property type="project" value="TreeGrafter"/>
</dbReference>
<feature type="domain" description="COMM" evidence="3">
    <location>
        <begin position="114"/>
        <end position="190"/>
    </location>
</feature>
<organism evidence="4 5">
    <name type="scientific">Anaeramoeba ignava</name>
    <name type="common">Anaerobic marine amoeba</name>
    <dbReference type="NCBI Taxonomy" id="1746090"/>
    <lineage>
        <taxon>Eukaryota</taxon>
        <taxon>Metamonada</taxon>
        <taxon>Anaeramoebidae</taxon>
        <taxon>Anaeramoeba</taxon>
    </lineage>
</organism>
<protein>
    <recommendedName>
        <fullName evidence="1">COMM domain-containing protein 1</fullName>
    </recommendedName>
</protein>
<dbReference type="OMA" id="DMKWRID"/>
<evidence type="ECO:0000313" key="5">
    <source>
        <dbReference type="Proteomes" id="UP001149090"/>
    </source>
</evidence>
<comment type="caution">
    <text evidence="4">The sequence shown here is derived from an EMBL/GenBank/DDBJ whole genome shotgun (WGS) entry which is preliminary data.</text>
</comment>
<dbReference type="GO" id="GO:0055070">
    <property type="term" value="P:copper ion homeostasis"/>
    <property type="evidence" value="ECO:0007669"/>
    <property type="project" value="InterPro"/>
</dbReference>
<keyword evidence="5" id="KW-1185">Reference proteome</keyword>
<dbReference type="InterPro" id="IPR037351">
    <property type="entry name" value="Murr1"/>
</dbReference>
<dbReference type="GO" id="GO:1902306">
    <property type="term" value="P:negative regulation of sodium ion transmembrane transport"/>
    <property type="evidence" value="ECO:0007669"/>
    <property type="project" value="TreeGrafter"/>
</dbReference>